<dbReference type="HOGENOM" id="CLU_2386864_0_0_1"/>
<feature type="compositionally biased region" description="Polar residues" evidence="1">
    <location>
        <begin position="1"/>
        <end position="26"/>
    </location>
</feature>
<gene>
    <name evidence="2" type="ORF">PDIG_90410</name>
</gene>
<reference evidence="3" key="1">
    <citation type="journal article" date="2012" name="BMC Genomics">
        <title>Genome sequence of the necrotrophic fungus Penicillium digitatum, the main postharvest pathogen of citrus.</title>
        <authorList>
            <person name="Marcet-Houben M."/>
            <person name="Ballester A.-R."/>
            <person name="de la Fuente B."/>
            <person name="Harries E."/>
            <person name="Marcos J.F."/>
            <person name="Gonzalez-Candelas L."/>
            <person name="Gabaldon T."/>
        </authorList>
    </citation>
    <scope>NUCLEOTIDE SEQUENCE [LARGE SCALE GENOMIC DNA]</scope>
    <source>
        <strain evidence="3">PHI26 / CECT 20796</strain>
    </source>
</reference>
<evidence type="ECO:0000313" key="2">
    <source>
        <dbReference type="EMBL" id="EKV04177.1"/>
    </source>
</evidence>
<keyword evidence="3" id="KW-1185">Reference proteome</keyword>
<feature type="compositionally biased region" description="Polar residues" evidence="1">
    <location>
        <begin position="40"/>
        <end position="58"/>
    </location>
</feature>
<dbReference type="InParanoid" id="K9F7Z0"/>
<accession>K9F7Z0</accession>
<organism evidence="2 3">
    <name type="scientific">Penicillium digitatum (strain PHI26 / CECT 20796)</name>
    <name type="common">Green mold</name>
    <dbReference type="NCBI Taxonomy" id="1170229"/>
    <lineage>
        <taxon>Eukaryota</taxon>
        <taxon>Fungi</taxon>
        <taxon>Dikarya</taxon>
        <taxon>Ascomycota</taxon>
        <taxon>Pezizomycotina</taxon>
        <taxon>Eurotiomycetes</taxon>
        <taxon>Eurotiomycetidae</taxon>
        <taxon>Eurotiales</taxon>
        <taxon>Aspergillaceae</taxon>
        <taxon>Penicillium</taxon>
    </lineage>
</organism>
<dbReference type="EMBL" id="AKCT01000341">
    <property type="protein sequence ID" value="EKV04177.1"/>
    <property type="molecule type" value="Genomic_DNA"/>
</dbReference>
<evidence type="ECO:0000313" key="3">
    <source>
        <dbReference type="Proteomes" id="UP000009882"/>
    </source>
</evidence>
<name>K9F7Z0_PEND2</name>
<dbReference type="STRING" id="1170229.K9F7Z0"/>
<feature type="region of interest" description="Disordered" evidence="1">
    <location>
        <begin position="1"/>
        <end position="94"/>
    </location>
</feature>
<protein>
    <submittedName>
        <fullName evidence="2">Uncharacterized protein</fullName>
    </submittedName>
</protein>
<sequence>MPTKPQTPGRGQTRTESAYNPSNDDSGSGAEAPARRRLQKSASTNFPSNNTNFDTSNGVAGPRAGGINRRRLSIRDQRVPQGPRPQDTSRWRHV</sequence>
<proteinExistence type="predicted"/>
<dbReference type="Proteomes" id="UP000009882">
    <property type="component" value="Unassembled WGS sequence"/>
</dbReference>
<evidence type="ECO:0000256" key="1">
    <source>
        <dbReference type="SAM" id="MobiDB-lite"/>
    </source>
</evidence>
<comment type="caution">
    <text evidence="2">The sequence shown here is derived from an EMBL/GenBank/DDBJ whole genome shotgun (WGS) entry which is preliminary data.</text>
</comment>
<dbReference type="AlphaFoldDB" id="K9F7Z0"/>